<reference evidence="1" key="1">
    <citation type="submission" date="2021-06" db="EMBL/GenBank/DDBJ databases">
        <authorList>
            <person name="Criscuolo A."/>
        </authorList>
    </citation>
    <scope>NUCLEOTIDE SEQUENCE</scope>
    <source>
        <strain evidence="1">CIP111600</strain>
    </source>
</reference>
<protein>
    <submittedName>
        <fullName evidence="1">Uncharacterized protein</fullName>
    </submittedName>
</protein>
<dbReference type="Proteomes" id="UP000693672">
    <property type="component" value="Unassembled WGS sequence"/>
</dbReference>
<accession>A0A916K9K9</accession>
<sequence length="152" mass="16773">MMKPKTTRRGGVDLKKKQLLLMVLFSCICVLLVALFVAKPLLIKPSAKSSNGKLYIHGGGTGSVTGFAQLFHDKTKPIVVIPTADEGEHFGKSWPTLRSFYNAGFTDVTVLHTRDPNTANQDEFVEPLQKAAGVFIVGGRHPLKHRYDRRPS</sequence>
<comment type="caution">
    <text evidence="1">The sequence shown here is derived from an EMBL/GenBank/DDBJ whole genome shotgun (WGS) entry which is preliminary data.</text>
</comment>
<evidence type="ECO:0000313" key="1">
    <source>
        <dbReference type="EMBL" id="CAG7649319.1"/>
    </source>
</evidence>
<organism evidence="1 2">
    <name type="scientific">Paenibacillus solanacearum</name>
    <dbReference type="NCBI Taxonomy" id="2048548"/>
    <lineage>
        <taxon>Bacteria</taxon>
        <taxon>Bacillati</taxon>
        <taxon>Bacillota</taxon>
        <taxon>Bacilli</taxon>
        <taxon>Bacillales</taxon>
        <taxon>Paenibacillaceae</taxon>
        <taxon>Paenibacillus</taxon>
    </lineage>
</organism>
<dbReference type="AlphaFoldDB" id="A0A916K9K9"/>
<proteinExistence type="predicted"/>
<evidence type="ECO:0000313" key="2">
    <source>
        <dbReference type="Proteomes" id="UP000693672"/>
    </source>
</evidence>
<dbReference type="EMBL" id="CAJVAS010000048">
    <property type="protein sequence ID" value="CAG7649319.1"/>
    <property type="molecule type" value="Genomic_DNA"/>
</dbReference>
<name>A0A916K9K9_9BACL</name>
<keyword evidence="2" id="KW-1185">Reference proteome</keyword>
<gene>
    <name evidence="1" type="ORF">PAESOLCIP111_05840</name>
</gene>